<dbReference type="Pfam" id="PF10242">
    <property type="entry name" value="L_HMGIC_fpl"/>
    <property type="match status" value="1"/>
</dbReference>
<evidence type="ECO:0000313" key="6">
    <source>
        <dbReference type="EMBL" id="CEK80700.1"/>
    </source>
</evidence>
<dbReference type="InterPro" id="IPR019372">
    <property type="entry name" value="LHFPL"/>
</dbReference>
<reference evidence="6" key="1">
    <citation type="submission" date="2014-12" db="EMBL/GenBank/DDBJ databases">
        <title>Insight into the proteome of Arion vulgaris.</title>
        <authorList>
            <person name="Aradska J."/>
            <person name="Bulat T."/>
            <person name="Smidak R."/>
            <person name="Sarate P."/>
            <person name="Gangsoo J."/>
            <person name="Sialana F."/>
            <person name="Bilban M."/>
            <person name="Lubec G."/>
        </authorList>
    </citation>
    <scope>NUCLEOTIDE SEQUENCE</scope>
    <source>
        <tissue evidence="6">Skin</tissue>
    </source>
</reference>
<accession>A0A0B7AL88</accession>
<protein>
    <recommendedName>
        <fullName evidence="7">LHFPL tetraspan subfamily member 3 protein</fullName>
    </recommendedName>
</protein>
<evidence type="ECO:0008006" key="7">
    <source>
        <dbReference type="Google" id="ProtNLM"/>
    </source>
</evidence>
<dbReference type="EMBL" id="HACG01033835">
    <property type="protein sequence ID" value="CEK80700.1"/>
    <property type="molecule type" value="Transcribed_RNA"/>
</dbReference>
<dbReference type="PANTHER" id="PTHR12489">
    <property type="entry name" value="LIPOMA HMGIC FUSION PARTNER-LIKE PROTEIN"/>
    <property type="match status" value="1"/>
</dbReference>
<dbReference type="GO" id="GO:0007605">
    <property type="term" value="P:sensory perception of sound"/>
    <property type="evidence" value="ECO:0007669"/>
    <property type="project" value="TreeGrafter"/>
</dbReference>
<feature type="transmembrane region" description="Helical" evidence="5">
    <location>
        <begin position="39"/>
        <end position="60"/>
    </location>
</feature>
<organism evidence="6">
    <name type="scientific">Arion vulgaris</name>
    <dbReference type="NCBI Taxonomy" id="1028688"/>
    <lineage>
        <taxon>Eukaryota</taxon>
        <taxon>Metazoa</taxon>
        <taxon>Spiralia</taxon>
        <taxon>Lophotrochozoa</taxon>
        <taxon>Mollusca</taxon>
        <taxon>Gastropoda</taxon>
        <taxon>Heterobranchia</taxon>
        <taxon>Euthyneura</taxon>
        <taxon>Panpulmonata</taxon>
        <taxon>Eupulmonata</taxon>
        <taxon>Stylommatophora</taxon>
        <taxon>Helicina</taxon>
        <taxon>Arionoidea</taxon>
        <taxon>Arionidae</taxon>
        <taxon>Arion</taxon>
    </lineage>
</organism>
<feature type="transmembrane region" description="Helical" evidence="5">
    <location>
        <begin position="145"/>
        <end position="165"/>
    </location>
</feature>
<dbReference type="AlphaFoldDB" id="A0A0B7AL88"/>
<evidence type="ECO:0000256" key="1">
    <source>
        <dbReference type="ARBA" id="ARBA00004141"/>
    </source>
</evidence>
<dbReference type="PANTHER" id="PTHR12489:SF1">
    <property type="entry name" value="LP10272P"/>
    <property type="match status" value="1"/>
</dbReference>
<name>A0A0B7AL88_9EUPU</name>
<gene>
    <name evidence="6" type="primary">ORF122275</name>
</gene>
<keyword evidence="4 5" id="KW-0472">Membrane</keyword>
<dbReference type="GO" id="GO:0005886">
    <property type="term" value="C:plasma membrane"/>
    <property type="evidence" value="ECO:0007669"/>
    <property type="project" value="TreeGrafter"/>
</dbReference>
<comment type="subcellular location">
    <subcellularLocation>
        <location evidence="1">Membrane</location>
        <topology evidence="1">Multi-pass membrane protein</topology>
    </subcellularLocation>
</comment>
<evidence type="ECO:0000256" key="4">
    <source>
        <dbReference type="ARBA" id="ARBA00023136"/>
    </source>
</evidence>
<feature type="non-terminal residue" evidence="6">
    <location>
        <position position="1"/>
    </location>
</feature>
<feature type="transmembrane region" description="Helical" evidence="5">
    <location>
        <begin position="192"/>
        <end position="216"/>
    </location>
</feature>
<evidence type="ECO:0000256" key="2">
    <source>
        <dbReference type="ARBA" id="ARBA00022692"/>
    </source>
</evidence>
<keyword evidence="3 5" id="KW-1133">Transmembrane helix</keyword>
<feature type="transmembrane region" description="Helical" evidence="5">
    <location>
        <begin position="108"/>
        <end position="133"/>
    </location>
</feature>
<evidence type="ECO:0000256" key="5">
    <source>
        <dbReference type="SAM" id="Phobius"/>
    </source>
</evidence>
<evidence type="ECO:0000256" key="3">
    <source>
        <dbReference type="ARBA" id="ARBA00022989"/>
    </source>
</evidence>
<keyword evidence="2 5" id="KW-0812">Transmembrane</keyword>
<proteinExistence type="predicted"/>
<sequence>LGFGYFCQPEKAAIMKNEIEFNTELTKCRHRDYLWKSRAVVVMWAIFSCLFLILNIVVFAQPQWIGDTGDSAVAGFFGIWEYCEEASVGDDFVCSGDFLQWGSFLNNYFRATAIMVGLSSIMFILVILCFLLFCLINTVTVLRICAWFQLLSGVLMMVSCIIYPGGWDHTSIQTVCGSQSGQYDIGICEMRWAYALAIVLVFDAFILSILAFVLAAKQANLLPEVYNTEKDTDICAGSEASTSLTPRLVYDDYFNDMSMPSTSCSKGRHNMGFIINYN</sequence>